<dbReference type="AlphaFoldDB" id="A0A4S8MI79"/>
<evidence type="ECO:0000256" key="6">
    <source>
        <dbReference type="ARBA" id="ARBA00023242"/>
    </source>
</evidence>
<dbReference type="GO" id="GO:0006289">
    <property type="term" value="P:nucleotide-excision repair"/>
    <property type="evidence" value="ECO:0007669"/>
    <property type="project" value="InterPro"/>
</dbReference>
<sequence>MPTSVCTAKASYKKIPGVLELNDSNLQWTQDGRKAPSVRVPLTDAASLFCSKEGATQVRLKLGLFSDDNGHNFTFISPQAVAYSEREKFKKELTTIISRNRTAAENAAKPPVTALNASNPPTPKAATTVSPSRASSSRAASVSSDTGATPIIPGNDPASDFRLRKTVLLNNSELAALHRELVIGGQITESEFWEGREHLLYAQVASEQQHKGKPGQLVDPRPEAVEGGEVKIRITPQLVHDIFDEYPVVAKAYSDNVPQKLSEEDFWRRYFQSKLFNAHRASIRSSATQHVMKEDPIFDKYLEKDDDELEPRRQRDIDIDLLLDLAATREDHEETGNEQDITMQAGKQKGALPLIRKFNEHSERLLNSALGEGPSHKRRRIDESDYETIDLDDLHDPEASIGIALEMQDRQRYFEGRMTNASTDASQETLDIKEIIQNTNAELQQWASSLAQLKIERKPGDAALLSMTQNVAARLDVKSKRNDIPDGLFRQMRTCQTAANEFLRQFWTATYPPITEGPSLTTPAQRAAKASKMIGYLSKTSEKVAAIVQTAQQQGADPARVDVAMKPVLDAVERALVFHRNKKTSRS</sequence>
<keyword evidence="3" id="KW-0677">Repeat</keyword>
<comment type="similarity">
    <text evidence="2">Belongs to the TFB1 family.</text>
</comment>
<dbReference type="CDD" id="cd13229">
    <property type="entry name" value="PH_TFIIH"/>
    <property type="match status" value="1"/>
</dbReference>
<keyword evidence="10" id="KW-1185">Reference proteome</keyword>
<dbReference type="GO" id="GO:0000439">
    <property type="term" value="C:transcription factor TFIIH core complex"/>
    <property type="evidence" value="ECO:0007669"/>
    <property type="project" value="InterPro"/>
</dbReference>
<dbReference type="Gene3D" id="1.10.3970.10">
    <property type="entry name" value="BSD domain"/>
    <property type="match status" value="1"/>
</dbReference>
<evidence type="ECO:0000313" key="10">
    <source>
        <dbReference type="Proteomes" id="UP000297245"/>
    </source>
</evidence>
<name>A0A4S8MI79_DENBC</name>
<keyword evidence="6" id="KW-0539">Nucleus</keyword>
<dbReference type="InterPro" id="IPR005607">
    <property type="entry name" value="BSD_dom"/>
</dbReference>
<evidence type="ECO:0000256" key="3">
    <source>
        <dbReference type="ARBA" id="ARBA00022737"/>
    </source>
</evidence>
<dbReference type="SMART" id="SM00751">
    <property type="entry name" value="BSD"/>
    <property type="match status" value="1"/>
</dbReference>
<feature type="domain" description="BSD" evidence="8">
    <location>
        <begin position="226"/>
        <end position="278"/>
    </location>
</feature>
<evidence type="ECO:0000259" key="8">
    <source>
        <dbReference type="PROSITE" id="PS50858"/>
    </source>
</evidence>
<evidence type="ECO:0000313" key="9">
    <source>
        <dbReference type="EMBL" id="THV02425.1"/>
    </source>
</evidence>
<keyword evidence="5" id="KW-0804">Transcription</keyword>
<dbReference type="GO" id="GO:0006351">
    <property type="term" value="P:DNA-templated transcription"/>
    <property type="evidence" value="ECO:0007669"/>
    <property type="project" value="InterPro"/>
</dbReference>
<protein>
    <recommendedName>
        <fullName evidence="8">BSD domain-containing protein</fullName>
    </recommendedName>
</protein>
<accession>A0A4S8MI79</accession>
<dbReference type="InterPro" id="IPR027079">
    <property type="entry name" value="Tfb1/GTF2H1"/>
</dbReference>
<evidence type="ECO:0000256" key="5">
    <source>
        <dbReference type="ARBA" id="ARBA00023163"/>
    </source>
</evidence>
<dbReference type="InterPro" id="IPR035925">
    <property type="entry name" value="BSD_dom_sf"/>
</dbReference>
<dbReference type="SUPFAM" id="SSF50729">
    <property type="entry name" value="PH domain-like"/>
    <property type="match status" value="1"/>
</dbReference>
<dbReference type="PANTHER" id="PTHR12856">
    <property type="entry name" value="TRANSCRIPTION INITIATION FACTOR IIH-RELATED"/>
    <property type="match status" value="1"/>
</dbReference>
<dbReference type="Gene3D" id="2.30.29.30">
    <property type="entry name" value="Pleckstrin-homology domain (PH domain)/Phosphotyrosine-binding domain (PTB)"/>
    <property type="match status" value="1"/>
</dbReference>
<comment type="subcellular location">
    <subcellularLocation>
        <location evidence="1">Nucleus</location>
    </subcellularLocation>
</comment>
<keyword evidence="4" id="KW-0805">Transcription regulation</keyword>
<dbReference type="SUPFAM" id="SSF140383">
    <property type="entry name" value="BSD domain-like"/>
    <property type="match status" value="2"/>
</dbReference>
<evidence type="ECO:0000256" key="2">
    <source>
        <dbReference type="ARBA" id="ARBA00009448"/>
    </source>
</evidence>
<feature type="region of interest" description="Disordered" evidence="7">
    <location>
        <begin position="104"/>
        <end position="156"/>
    </location>
</feature>
<feature type="compositionally biased region" description="Low complexity" evidence="7">
    <location>
        <begin position="125"/>
        <end position="144"/>
    </location>
</feature>
<dbReference type="OrthoDB" id="360521at2759"/>
<dbReference type="InterPro" id="IPR013876">
    <property type="entry name" value="TFIIH_BTF_p62_N"/>
</dbReference>
<dbReference type="EMBL" id="ML179077">
    <property type="protein sequence ID" value="THV02425.1"/>
    <property type="molecule type" value="Genomic_DNA"/>
</dbReference>
<reference evidence="9 10" key="1">
    <citation type="journal article" date="2019" name="Nat. Ecol. Evol.">
        <title>Megaphylogeny resolves global patterns of mushroom evolution.</title>
        <authorList>
            <person name="Varga T."/>
            <person name="Krizsan K."/>
            <person name="Foldi C."/>
            <person name="Dima B."/>
            <person name="Sanchez-Garcia M."/>
            <person name="Sanchez-Ramirez S."/>
            <person name="Szollosi G.J."/>
            <person name="Szarkandi J.G."/>
            <person name="Papp V."/>
            <person name="Albert L."/>
            <person name="Andreopoulos W."/>
            <person name="Angelini C."/>
            <person name="Antonin V."/>
            <person name="Barry K.W."/>
            <person name="Bougher N.L."/>
            <person name="Buchanan P."/>
            <person name="Buyck B."/>
            <person name="Bense V."/>
            <person name="Catcheside P."/>
            <person name="Chovatia M."/>
            <person name="Cooper J."/>
            <person name="Damon W."/>
            <person name="Desjardin D."/>
            <person name="Finy P."/>
            <person name="Geml J."/>
            <person name="Haridas S."/>
            <person name="Hughes K."/>
            <person name="Justo A."/>
            <person name="Karasinski D."/>
            <person name="Kautmanova I."/>
            <person name="Kiss B."/>
            <person name="Kocsube S."/>
            <person name="Kotiranta H."/>
            <person name="LaButti K.M."/>
            <person name="Lechner B.E."/>
            <person name="Liimatainen K."/>
            <person name="Lipzen A."/>
            <person name="Lukacs Z."/>
            <person name="Mihaltcheva S."/>
            <person name="Morgado L.N."/>
            <person name="Niskanen T."/>
            <person name="Noordeloos M.E."/>
            <person name="Ohm R.A."/>
            <person name="Ortiz-Santana B."/>
            <person name="Ovrebo C."/>
            <person name="Racz N."/>
            <person name="Riley R."/>
            <person name="Savchenko A."/>
            <person name="Shiryaev A."/>
            <person name="Soop K."/>
            <person name="Spirin V."/>
            <person name="Szebenyi C."/>
            <person name="Tomsovsky M."/>
            <person name="Tulloss R.E."/>
            <person name="Uehling J."/>
            <person name="Grigoriev I.V."/>
            <person name="Vagvolgyi C."/>
            <person name="Papp T."/>
            <person name="Martin F.M."/>
            <person name="Miettinen O."/>
            <person name="Hibbett D.S."/>
            <person name="Nagy L.G."/>
        </authorList>
    </citation>
    <scope>NUCLEOTIDE SEQUENCE [LARGE SCALE GENOMIC DNA]</scope>
    <source>
        <strain evidence="9 10">CBS 962.96</strain>
    </source>
</reference>
<dbReference type="Gene3D" id="6.10.140.1200">
    <property type="match status" value="1"/>
</dbReference>
<dbReference type="InterPro" id="IPR011993">
    <property type="entry name" value="PH-like_dom_sf"/>
</dbReference>
<evidence type="ECO:0000256" key="4">
    <source>
        <dbReference type="ARBA" id="ARBA00023015"/>
    </source>
</evidence>
<organism evidence="9 10">
    <name type="scientific">Dendrothele bispora (strain CBS 962.96)</name>
    <dbReference type="NCBI Taxonomy" id="1314807"/>
    <lineage>
        <taxon>Eukaryota</taxon>
        <taxon>Fungi</taxon>
        <taxon>Dikarya</taxon>
        <taxon>Basidiomycota</taxon>
        <taxon>Agaricomycotina</taxon>
        <taxon>Agaricomycetes</taxon>
        <taxon>Agaricomycetidae</taxon>
        <taxon>Agaricales</taxon>
        <taxon>Agaricales incertae sedis</taxon>
        <taxon>Dendrothele</taxon>
    </lineage>
</organism>
<proteinExistence type="inferred from homology"/>
<evidence type="ECO:0000256" key="1">
    <source>
        <dbReference type="ARBA" id="ARBA00004123"/>
    </source>
</evidence>
<dbReference type="Proteomes" id="UP000297245">
    <property type="component" value="Unassembled WGS sequence"/>
</dbReference>
<dbReference type="PROSITE" id="PS50858">
    <property type="entry name" value="BSD"/>
    <property type="match status" value="1"/>
</dbReference>
<dbReference type="Pfam" id="PF03909">
    <property type="entry name" value="BSD"/>
    <property type="match status" value="1"/>
</dbReference>
<dbReference type="Pfam" id="PF08567">
    <property type="entry name" value="PH_TFIIH"/>
    <property type="match status" value="1"/>
</dbReference>
<gene>
    <name evidence="9" type="ORF">K435DRAFT_963149</name>
</gene>
<evidence type="ECO:0000256" key="7">
    <source>
        <dbReference type="SAM" id="MobiDB-lite"/>
    </source>
</evidence>